<gene>
    <name evidence="2" type="ORF">THIOM_002670</name>
</gene>
<dbReference type="EMBL" id="LUTY01001549">
    <property type="protein sequence ID" value="OAD21557.1"/>
    <property type="molecule type" value="Genomic_DNA"/>
</dbReference>
<evidence type="ECO:0000259" key="1">
    <source>
        <dbReference type="PROSITE" id="PS50965"/>
    </source>
</evidence>
<dbReference type="AlphaFoldDB" id="A0A176S0V3"/>
<reference evidence="2 3" key="1">
    <citation type="submission" date="2016-05" db="EMBL/GenBank/DDBJ databases">
        <title>Single-cell genome of chain-forming Candidatus Thiomargarita nelsonii and comparison to other large sulfur-oxidizing bacteria.</title>
        <authorList>
            <person name="Winkel M."/>
            <person name="Salman V."/>
            <person name="Woyke T."/>
            <person name="Schulz-Vogt H."/>
            <person name="Richter M."/>
            <person name="Flood B."/>
            <person name="Bailey J."/>
            <person name="Amann R."/>
            <person name="Mussmann M."/>
        </authorList>
    </citation>
    <scope>NUCLEOTIDE SEQUENCE [LARGE SCALE GENOMIC DNA]</scope>
    <source>
        <strain evidence="2 3">THI036</strain>
    </source>
</reference>
<evidence type="ECO:0000313" key="3">
    <source>
        <dbReference type="Proteomes" id="UP000076962"/>
    </source>
</evidence>
<protein>
    <recommendedName>
        <fullName evidence="1">NERD domain-containing protein</fullName>
    </recommendedName>
</protein>
<name>A0A176S0V3_9GAMM</name>
<proteinExistence type="predicted"/>
<dbReference type="InterPro" id="IPR011528">
    <property type="entry name" value="NERD"/>
</dbReference>
<feature type="non-terminal residue" evidence="2">
    <location>
        <position position="35"/>
    </location>
</feature>
<keyword evidence="3" id="KW-1185">Reference proteome</keyword>
<organism evidence="2 3">
    <name type="scientific">Candidatus Thiomargarita nelsonii</name>
    <dbReference type="NCBI Taxonomy" id="1003181"/>
    <lineage>
        <taxon>Bacteria</taxon>
        <taxon>Pseudomonadati</taxon>
        <taxon>Pseudomonadota</taxon>
        <taxon>Gammaproteobacteria</taxon>
        <taxon>Thiotrichales</taxon>
        <taxon>Thiotrichaceae</taxon>
        <taxon>Thiomargarita</taxon>
    </lineage>
</organism>
<comment type="caution">
    <text evidence="2">The sequence shown here is derived from an EMBL/GenBank/DDBJ whole genome shotgun (WGS) entry which is preliminary data.</text>
</comment>
<sequence length="35" mass="3901">MSERLMPENFGQGIWVDQTTIHPLGLLLVLICGFA</sequence>
<feature type="domain" description="NERD" evidence="1">
    <location>
        <begin position="1"/>
        <end position="35"/>
    </location>
</feature>
<accession>A0A176S0V3</accession>
<evidence type="ECO:0000313" key="2">
    <source>
        <dbReference type="EMBL" id="OAD21557.1"/>
    </source>
</evidence>
<dbReference type="Proteomes" id="UP000076962">
    <property type="component" value="Unassembled WGS sequence"/>
</dbReference>
<dbReference type="PROSITE" id="PS50965">
    <property type="entry name" value="NERD"/>
    <property type="match status" value="1"/>
</dbReference>